<dbReference type="InterPro" id="IPR020599">
    <property type="entry name" value="Transl_elong_fac_P/YeiP"/>
</dbReference>
<evidence type="ECO:0000256" key="4">
    <source>
        <dbReference type="ARBA" id="ARBA00022490"/>
    </source>
</evidence>
<dbReference type="SUPFAM" id="SSF50104">
    <property type="entry name" value="Translation proteins SH3-like domain"/>
    <property type="match status" value="1"/>
</dbReference>
<keyword evidence="5 7" id="KW-0251">Elongation factor</keyword>
<evidence type="ECO:0000256" key="5">
    <source>
        <dbReference type="ARBA" id="ARBA00022768"/>
    </source>
</evidence>
<evidence type="ECO:0000256" key="2">
    <source>
        <dbReference type="ARBA" id="ARBA00004815"/>
    </source>
</evidence>
<dbReference type="NCBIfam" id="TIGR00038">
    <property type="entry name" value="efp"/>
    <property type="match status" value="1"/>
</dbReference>
<reference evidence="12 13" key="2">
    <citation type="submission" date="2015-01" db="EMBL/GenBank/DDBJ databases">
        <title>Complete genome sequence of Pyrinomonas methylaliphatogenes type strain K22T.</title>
        <authorList>
            <person name="Lee K.C.Y."/>
            <person name="Power J.F."/>
            <person name="Dunfield P.F."/>
            <person name="Morgan X.C."/>
            <person name="Huttenhower C."/>
            <person name="Stott M.B."/>
        </authorList>
    </citation>
    <scope>NUCLEOTIDE SEQUENCE [LARGE SCALE GENOMIC DNA]</scope>
    <source>
        <strain evidence="12 13">K22</strain>
    </source>
</reference>
<dbReference type="EMBL" id="CBXV010000006">
    <property type="protein sequence ID" value="CDM65845.1"/>
    <property type="molecule type" value="Genomic_DNA"/>
</dbReference>
<dbReference type="FunFam" id="2.40.50.140:FF:000004">
    <property type="entry name" value="Elongation factor P"/>
    <property type="match status" value="1"/>
</dbReference>
<dbReference type="PANTHER" id="PTHR30053">
    <property type="entry name" value="ELONGATION FACTOR P"/>
    <property type="match status" value="1"/>
</dbReference>
<dbReference type="Pfam" id="PF08207">
    <property type="entry name" value="EFP_N"/>
    <property type="match status" value="1"/>
</dbReference>
<dbReference type="CDD" id="cd04470">
    <property type="entry name" value="S1_EF-P_repeat_1"/>
    <property type="match status" value="1"/>
</dbReference>
<evidence type="ECO:0000256" key="3">
    <source>
        <dbReference type="ARBA" id="ARBA00009479"/>
    </source>
</evidence>
<dbReference type="Pfam" id="PF09285">
    <property type="entry name" value="Elong-fact-P_C"/>
    <property type="match status" value="1"/>
</dbReference>
<name>A0A0B6X0B1_9BACT</name>
<keyword evidence="6 7" id="KW-0648">Protein biosynthesis</keyword>
<sequence>MPMSATQIRRGMIIVFDGDPCKVLDFRHHTPGNLRAMVQTKMKNLRTGVTFEHRFRSADTIERAILEEHEMEFLYSDGSQYHFMNTENYEQIALSEEDLGDAVQWLTPGLRIQVEFYNGEPIGIKLPPSLELTVIQTEPTIKGATVSNVNKPAVLENGVTIQVPPFINEGDRIRVDPTEGRYIERVK</sequence>
<dbReference type="STRING" id="454194.PYK22_01852"/>
<dbReference type="HAMAP" id="MF_00141">
    <property type="entry name" value="EF_P"/>
    <property type="match status" value="1"/>
</dbReference>
<dbReference type="FunFam" id="2.30.30.30:FF:000003">
    <property type="entry name" value="Elongation factor P"/>
    <property type="match status" value="1"/>
</dbReference>
<dbReference type="GO" id="GO:0043043">
    <property type="term" value="P:peptide biosynthetic process"/>
    <property type="evidence" value="ECO:0007669"/>
    <property type="project" value="InterPro"/>
</dbReference>
<dbReference type="Gene3D" id="2.30.30.30">
    <property type="match status" value="1"/>
</dbReference>
<comment type="similarity">
    <text evidence="3 7 9">Belongs to the elongation factor P family.</text>
</comment>
<proteinExistence type="inferred from homology"/>
<dbReference type="OrthoDB" id="9801844at2"/>
<evidence type="ECO:0000313" key="13">
    <source>
        <dbReference type="Proteomes" id="UP000031518"/>
    </source>
</evidence>
<dbReference type="AlphaFoldDB" id="A0A0B6X0B1"/>
<feature type="domain" description="Elongation factor P C-terminal" evidence="10">
    <location>
        <begin position="130"/>
        <end position="185"/>
    </location>
</feature>
<dbReference type="InterPro" id="IPR013185">
    <property type="entry name" value="Transl_elong_KOW-like"/>
</dbReference>
<protein>
    <recommendedName>
        <fullName evidence="7 8">Elongation factor P</fullName>
        <shortName evidence="7">EF-P</shortName>
    </recommendedName>
</protein>
<keyword evidence="13" id="KW-1185">Reference proteome</keyword>
<dbReference type="PROSITE" id="PS01275">
    <property type="entry name" value="EFP"/>
    <property type="match status" value="1"/>
</dbReference>
<dbReference type="GO" id="GO:0005829">
    <property type="term" value="C:cytosol"/>
    <property type="evidence" value="ECO:0007669"/>
    <property type="project" value="UniProtKB-ARBA"/>
</dbReference>
<dbReference type="SUPFAM" id="SSF50249">
    <property type="entry name" value="Nucleic acid-binding proteins"/>
    <property type="match status" value="2"/>
</dbReference>
<organism evidence="12 13">
    <name type="scientific">Pyrinomonas methylaliphatogenes</name>
    <dbReference type="NCBI Taxonomy" id="454194"/>
    <lineage>
        <taxon>Bacteria</taxon>
        <taxon>Pseudomonadati</taxon>
        <taxon>Acidobacteriota</taxon>
        <taxon>Blastocatellia</taxon>
        <taxon>Blastocatellales</taxon>
        <taxon>Pyrinomonadaceae</taxon>
        <taxon>Pyrinomonas</taxon>
    </lineage>
</organism>
<dbReference type="NCBIfam" id="NF001810">
    <property type="entry name" value="PRK00529.1"/>
    <property type="match status" value="1"/>
</dbReference>
<dbReference type="Proteomes" id="UP000031518">
    <property type="component" value="Unassembled WGS sequence"/>
</dbReference>
<gene>
    <name evidence="7" type="primary">efp</name>
    <name evidence="12" type="ORF">PYK22_01852</name>
</gene>
<evidence type="ECO:0000256" key="1">
    <source>
        <dbReference type="ARBA" id="ARBA00004496"/>
    </source>
</evidence>
<accession>A0A0B6X0B1</accession>
<dbReference type="InterPro" id="IPR008991">
    <property type="entry name" value="Translation_prot_SH3-like_sf"/>
</dbReference>
<reference evidence="12 13" key="1">
    <citation type="submission" date="2013-12" db="EMBL/GenBank/DDBJ databases">
        <authorList>
            <person name="Stott M."/>
        </authorList>
    </citation>
    <scope>NUCLEOTIDE SEQUENCE [LARGE SCALE GENOMIC DNA]</scope>
    <source>
        <strain evidence="12 13">K22</strain>
    </source>
</reference>
<evidence type="ECO:0000313" key="12">
    <source>
        <dbReference type="EMBL" id="CDM65845.1"/>
    </source>
</evidence>
<dbReference type="Gene3D" id="2.40.50.140">
    <property type="entry name" value="Nucleic acid-binding proteins"/>
    <property type="match status" value="2"/>
</dbReference>
<evidence type="ECO:0000259" key="10">
    <source>
        <dbReference type="SMART" id="SM00841"/>
    </source>
</evidence>
<dbReference type="SMART" id="SM01185">
    <property type="entry name" value="EFP"/>
    <property type="match status" value="1"/>
</dbReference>
<dbReference type="Pfam" id="PF01132">
    <property type="entry name" value="EFP"/>
    <property type="match status" value="1"/>
</dbReference>
<dbReference type="SMART" id="SM00841">
    <property type="entry name" value="Elong-fact-P_C"/>
    <property type="match status" value="1"/>
</dbReference>
<dbReference type="InterPro" id="IPR011768">
    <property type="entry name" value="Transl_elongation_fac_P"/>
</dbReference>
<dbReference type="UniPathway" id="UPA00345"/>
<evidence type="ECO:0000256" key="9">
    <source>
        <dbReference type="RuleBase" id="RU004389"/>
    </source>
</evidence>
<evidence type="ECO:0000259" key="11">
    <source>
        <dbReference type="SMART" id="SM01185"/>
    </source>
</evidence>
<dbReference type="InterPro" id="IPR013852">
    <property type="entry name" value="Transl_elong_P/YeiP_CS"/>
</dbReference>
<dbReference type="InterPro" id="IPR015365">
    <property type="entry name" value="Elong-fact-P_C"/>
</dbReference>
<comment type="function">
    <text evidence="7">Involved in peptide bond synthesis. Stimulates efficient translation and peptide-bond synthesis on native or reconstituted 70S ribosomes in vitro. Probably functions indirectly by altering the affinity of the ribosome for aminoacyl-tRNA, thus increasing their reactivity as acceptors for peptidyl transferase.</text>
</comment>
<dbReference type="PANTHER" id="PTHR30053:SF14">
    <property type="entry name" value="TRANSLATION ELONGATION FACTOR KOW-LIKE DOMAIN-CONTAINING PROTEIN"/>
    <property type="match status" value="1"/>
</dbReference>
<dbReference type="InterPro" id="IPR014722">
    <property type="entry name" value="Rib_uL2_dom2"/>
</dbReference>
<dbReference type="InterPro" id="IPR001059">
    <property type="entry name" value="Transl_elong_P/YeiP_cen"/>
</dbReference>
<evidence type="ECO:0000256" key="7">
    <source>
        <dbReference type="HAMAP-Rule" id="MF_00141"/>
    </source>
</evidence>
<comment type="subcellular location">
    <subcellularLocation>
        <location evidence="1 7">Cytoplasm</location>
    </subcellularLocation>
</comment>
<feature type="domain" description="Translation elongation factor P/YeiP central" evidence="11">
    <location>
        <begin position="68"/>
        <end position="122"/>
    </location>
</feature>
<keyword evidence="4 7" id="KW-0963">Cytoplasm</keyword>
<dbReference type="PIRSF" id="PIRSF005901">
    <property type="entry name" value="EF-P"/>
    <property type="match status" value="1"/>
</dbReference>
<dbReference type="GO" id="GO:0003746">
    <property type="term" value="F:translation elongation factor activity"/>
    <property type="evidence" value="ECO:0007669"/>
    <property type="project" value="UniProtKB-UniRule"/>
</dbReference>
<dbReference type="InterPro" id="IPR012340">
    <property type="entry name" value="NA-bd_OB-fold"/>
</dbReference>
<dbReference type="CDD" id="cd05794">
    <property type="entry name" value="S1_EF-P_repeat_2"/>
    <property type="match status" value="1"/>
</dbReference>
<evidence type="ECO:0000256" key="8">
    <source>
        <dbReference type="NCBIfam" id="TIGR00038"/>
    </source>
</evidence>
<evidence type="ECO:0000256" key="6">
    <source>
        <dbReference type="ARBA" id="ARBA00022917"/>
    </source>
</evidence>
<comment type="pathway">
    <text evidence="2 7">Protein biosynthesis; polypeptide chain elongation.</text>
</comment>
<dbReference type="FunFam" id="2.40.50.140:FF:000009">
    <property type="entry name" value="Elongation factor P"/>
    <property type="match status" value="1"/>
</dbReference>